<evidence type="ECO:0000313" key="3">
    <source>
        <dbReference type="Proteomes" id="UP000244093"/>
    </source>
</evidence>
<dbReference type="Proteomes" id="UP000244093">
    <property type="component" value="Unassembled WGS sequence"/>
</dbReference>
<dbReference type="InterPro" id="IPR002716">
    <property type="entry name" value="PIN_dom"/>
</dbReference>
<reference evidence="2 3" key="1">
    <citation type="journal article" date="2018" name="Syst. Appl. Microbiol.">
        <title>A new symbiotic nanoarchaeote (Candidatus Nanoclepta minutus) and its host (Zestosphaera tikiterensis gen. nov., sp. nov.) from a New Zealand hot spring.</title>
        <authorList>
            <person name="St John E."/>
            <person name="Liu Y."/>
            <person name="Podar M."/>
            <person name="Stott M.B."/>
            <person name="Meneghin J."/>
            <person name="Chen Z."/>
            <person name="Lagutin K."/>
            <person name="Mitchell K."/>
            <person name="Reysenbach A.L."/>
        </authorList>
    </citation>
    <scope>NUCLEOTIDE SEQUENCE [LARGE SCALE GENOMIC DNA]</scope>
    <source>
        <strain evidence="2">NZ3</strain>
    </source>
</reference>
<sequence>MLKKRFLLDTNVFIAAFKSGYTKTTQLILKLLSDPDIELVVNSVLLEEYRSWLNKLSSRPPYIRE</sequence>
<accession>A0A2R7Y8N9</accession>
<organism evidence="2 3">
    <name type="scientific">Zestosphaera tikiterensis</name>
    <dbReference type="NCBI Taxonomy" id="1973259"/>
    <lineage>
        <taxon>Archaea</taxon>
        <taxon>Thermoproteota</taxon>
        <taxon>Thermoprotei</taxon>
        <taxon>Desulfurococcales</taxon>
        <taxon>Desulfurococcaceae</taxon>
        <taxon>Zestosphaera</taxon>
    </lineage>
</organism>
<dbReference type="SUPFAM" id="SSF88723">
    <property type="entry name" value="PIN domain-like"/>
    <property type="match status" value="1"/>
</dbReference>
<name>A0A2R7Y8N9_9CREN</name>
<dbReference type="EMBL" id="NBVN01000001">
    <property type="protein sequence ID" value="PUA33908.1"/>
    <property type="molecule type" value="Genomic_DNA"/>
</dbReference>
<feature type="domain" description="PIN" evidence="1">
    <location>
        <begin position="5"/>
        <end position="57"/>
    </location>
</feature>
<comment type="caution">
    <text evidence="2">The sequence shown here is derived from an EMBL/GenBank/DDBJ whole genome shotgun (WGS) entry which is preliminary data.</text>
</comment>
<gene>
    <name evidence="2" type="ORF">B7O98_00355</name>
</gene>
<evidence type="ECO:0000259" key="1">
    <source>
        <dbReference type="Pfam" id="PF13470"/>
    </source>
</evidence>
<dbReference type="AlphaFoldDB" id="A0A2R7Y8N9"/>
<dbReference type="InterPro" id="IPR029060">
    <property type="entry name" value="PIN-like_dom_sf"/>
</dbReference>
<dbReference type="Pfam" id="PF13470">
    <property type="entry name" value="PIN_3"/>
    <property type="match status" value="1"/>
</dbReference>
<evidence type="ECO:0000313" key="2">
    <source>
        <dbReference type="EMBL" id="PUA33908.1"/>
    </source>
</evidence>
<proteinExistence type="predicted"/>
<protein>
    <recommendedName>
        <fullName evidence="1">PIN domain-containing protein</fullName>
    </recommendedName>
</protein>